<name>A0A3B1AIU1_9ZZZZ</name>
<evidence type="ECO:0000313" key="9">
    <source>
        <dbReference type="EMBL" id="VAX03662.1"/>
    </source>
</evidence>
<keyword evidence="7" id="KW-0975">Bacterial flagellum</keyword>
<proteinExistence type="predicted"/>
<evidence type="ECO:0000256" key="2">
    <source>
        <dbReference type="ARBA" id="ARBA00004651"/>
    </source>
</evidence>
<dbReference type="PANTHER" id="PTHR30065:SF8">
    <property type="entry name" value="FLAGELLAR BIOSYNTHETIC PROTEIN FLIR"/>
    <property type="match status" value="1"/>
</dbReference>
<feature type="transmembrane region" description="Helical" evidence="8">
    <location>
        <begin position="180"/>
        <end position="202"/>
    </location>
</feature>
<keyword evidence="9" id="KW-0969">Cilium</keyword>
<dbReference type="GO" id="GO:0005886">
    <property type="term" value="C:plasma membrane"/>
    <property type="evidence" value="ECO:0007669"/>
    <property type="project" value="UniProtKB-SubCell"/>
</dbReference>
<dbReference type="InterPro" id="IPR002010">
    <property type="entry name" value="T3SS_IM_R"/>
</dbReference>
<evidence type="ECO:0000256" key="8">
    <source>
        <dbReference type="SAM" id="Phobius"/>
    </source>
</evidence>
<organism evidence="9">
    <name type="scientific">hydrothermal vent metagenome</name>
    <dbReference type="NCBI Taxonomy" id="652676"/>
    <lineage>
        <taxon>unclassified sequences</taxon>
        <taxon>metagenomes</taxon>
        <taxon>ecological metagenomes</taxon>
    </lineage>
</organism>
<feature type="transmembrane region" description="Helical" evidence="8">
    <location>
        <begin position="71"/>
        <end position="89"/>
    </location>
</feature>
<keyword evidence="9" id="KW-0282">Flagellum</keyword>
<gene>
    <name evidence="9" type="ORF">MNBD_GAMMA19-60</name>
</gene>
<evidence type="ECO:0000256" key="5">
    <source>
        <dbReference type="ARBA" id="ARBA00022989"/>
    </source>
</evidence>
<evidence type="ECO:0000256" key="7">
    <source>
        <dbReference type="ARBA" id="ARBA00023143"/>
    </source>
</evidence>
<feature type="transmembrane region" description="Helical" evidence="8">
    <location>
        <begin position="40"/>
        <end position="59"/>
    </location>
</feature>
<dbReference type="PRINTS" id="PR00953">
    <property type="entry name" value="TYPE3IMRPROT"/>
</dbReference>
<dbReference type="Pfam" id="PF01311">
    <property type="entry name" value="Bac_export_1"/>
    <property type="match status" value="1"/>
</dbReference>
<dbReference type="InterPro" id="IPR006303">
    <property type="entry name" value="FliR"/>
</dbReference>
<keyword evidence="5 8" id="KW-1133">Transmembrane helix</keyword>
<feature type="transmembrane region" description="Helical" evidence="8">
    <location>
        <begin position="12"/>
        <end position="33"/>
    </location>
</feature>
<dbReference type="GO" id="GO:0044780">
    <property type="term" value="P:bacterial-type flagellum assembly"/>
    <property type="evidence" value="ECO:0007669"/>
    <property type="project" value="InterPro"/>
</dbReference>
<evidence type="ECO:0000256" key="6">
    <source>
        <dbReference type="ARBA" id="ARBA00023136"/>
    </source>
</evidence>
<dbReference type="AlphaFoldDB" id="A0A3B1AIU1"/>
<reference evidence="9" key="1">
    <citation type="submission" date="2018-06" db="EMBL/GenBank/DDBJ databases">
        <authorList>
            <person name="Zhirakovskaya E."/>
        </authorList>
    </citation>
    <scope>NUCLEOTIDE SEQUENCE</scope>
</reference>
<dbReference type="GO" id="GO:0009425">
    <property type="term" value="C:bacterial-type flagellum basal body"/>
    <property type="evidence" value="ECO:0007669"/>
    <property type="project" value="UniProtKB-SubCell"/>
</dbReference>
<dbReference type="NCBIfam" id="TIGR01400">
    <property type="entry name" value="fliR"/>
    <property type="match status" value="1"/>
</dbReference>
<keyword evidence="6 8" id="KW-0472">Membrane</keyword>
<comment type="subcellular location">
    <subcellularLocation>
        <location evidence="1">Bacterial flagellum basal body</location>
    </subcellularLocation>
    <subcellularLocation>
        <location evidence="2">Cell membrane</location>
        <topology evidence="2">Multi-pass membrane protein</topology>
    </subcellularLocation>
</comment>
<evidence type="ECO:0000256" key="4">
    <source>
        <dbReference type="ARBA" id="ARBA00022692"/>
    </source>
</evidence>
<dbReference type="EMBL" id="UOFV01000417">
    <property type="protein sequence ID" value="VAX03662.1"/>
    <property type="molecule type" value="Genomic_DNA"/>
</dbReference>
<feature type="transmembrane region" description="Helical" evidence="8">
    <location>
        <begin position="127"/>
        <end position="148"/>
    </location>
</feature>
<accession>A0A3B1AIU1</accession>
<sequence>MMTLTSAEIMSWVGSFVWPLFRIAALVAAAPVFGARTIPASVKVIFAVVFTLIIAPISPPVPVVDPLSGEAVLIVMNQILIGGAMGLALQLVFAMFIVGGQIIAFQMGLGFASMVDPSSGTQVPVVSQFYVIVLTLVFLALDGHLTFISVMAESFHTLPIGVNGLSNAGLWALVNWGGNMYAGAVQIALPAIASLLLINLAFGIVTRAAPQFNIFSIGFPVIMVAGFFIMLATLTAILPQIKLQVANAFALMRGLAGGF</sequence>
<keyword evidence="4 8" id="KW-0812">Transmembrane</keyword>
<keyword evidence="3" id="KW-1003">Cell membrane</keyword>
<evidence type="ECO:0000256" key="3">
    <source>
        <dbReference type="ARBA" id="ARBA00022475"/>
    </source>
</evidence>
<evidence type="ECO:0000256" key="1">
    <source>
        <dbReference type="ARBA" id="ARBA00004117"/>
    </source>
</evidence>
<dbReference type="GO" id="GO:0006605">
    <property type="term" value="P:protein targeting"/>
    <property type="evidence" value="ECO:0007669"/>
    <property type="project" value="InterPro"/>
</dbReference>
<dbReference type="PANTHER" id="PTHR30065">
    <property type="entry name" value="FLAGELLAR BIOSYNTHETIC PROTEIN FLIR"/>
    <property type="match status" value="1"/>
</dbReference>
<keyword evidence="9" id="KW-0966">Cell projection</keyword>
<protein>
    <submittedName>
        <fullName evidence="9">Flagellar biosynthesis protein FliR</fullName>
    </submittedName>
</protein>
<feature type="transmembrane region" description="Helical" evidence="8">
    <location>
        <begin position="214"/>
        <end position="238"/>
    </location>
</feature>